<evidence type="ECO:0000256" key="5">
    <source>
        <dbReference type="ARBA" id="ARBA00023242"/>
    </source>
</evidence>
<dbReference type="Proteomes" id="UP000094801">
    <property type="component" value="Unassembled WGS sequence"/>
</dbReference>
<proteinExistence type="predicted"/>
<dbReference type="SMART" id="SM00353">
    <property type="entry name" value="HLH"/>
    <property type="match status" value="1"/>
</dbReference>
<dbReference type="PANTHER" id="PTHR10328">
    <property type="entry name" value="PROTEIN MAX MYC-ASSOCIATED FACTOR X"/>
    <property type="match status" value="1"/>
</dbReference>
<organism evidence="8 9">
    <name type="scientific">[Candida] arabinofermentans NRRL YB-2248</name>
    <dbReference type="NCBI Taxonomy" id="983967"/>
    <lineage>
        <taxon>Eukaryota</taxon>
        <taxon>Fungi</taxon>
        <taxon>Dikarya</taxon>
        <taxon>Ascomycota</taxon>
        <taxon>Saccharomycotina</taxon>
        <taxon>Pichiomycetes</taxon>
        <taxon>Pichiales</taxon>
        <taxon>Pichiaceae</taxon>
        <taxon>Ogataea</taxon>
        <taxon>Ogataea/Candida clade</taxon>
    </lineage>
</organism>
<evidence type="ECO:0000256" key="6">
    <source>
        <dbReference type="SAM" id="MobiDB-lite"/>
    </source>
</evidence>
<dbReference type="OrthoDB" id="5778525at2759"/>
<dbReference type="STRING" id="983967.A0A1E4SX08"/>
<keyword evidence="5" id="KW-0539">Nucleus</keyword>
<accession>A0A1E4SX08</accession>
<keyword evidence="2" id="KW-0238">DNA-binding</keyword>
<evidence type="ECO:0000256" key="1">
    <source>
        <dbReference type="ARBA" id="ARBA00023015"/>
    </source>
</evidence>
<sequence>KKSTSNGKQLSEEEKKKHHIRSEHKRREQIRSTFDNLVEVVPELNENESRSELAILTKTSNYIKELKLKNETLIEVARLKGIELPDDL</sequence>
<dbReference type="InterPro" id="IPR036638">
    <property type="entry name" value="HLH_DNA-bd_sf"/>
</dbReference>
<dbReference type="PROSITE" id="PS50888">
    <property type="entry name" value="BHLH"/>
    <property type="match status" value="1"/>
</dbReference>
<dbReference type="GO" id="GO:0003677">
    <property type="term" value="F:DNA binding"/>
    <property type="evidence" value="ECO:0007669"/>
    <property type="project" value="UniProtKB-KW"/>
</dbReference>
<keyword evidence="1" id="KW-0805">Transcription regulation</keyword>
<dbReference type="GO" id="GO:0045944">
    <property type="term" value="P:positive regulation of transcription by RNA polymerase II"/>
    <property type="evidence" value="ECO:0007669"/>
    <property type="project" value="TreeGrafter"/>
</dbReference>
<name>A0A1E4SX08_9ASCO</name>
<dbReference type="SUPFAM" id="SSF47459">
    <property type="entry name" value="HLH, helix-loop-helix DNA-binding domain"/>
    <property type="match status" value="1"/>
</dbReference>
<dbReference type="GO" id="GO:0003700">
    <property type="term" value="F:DNA-binding transcription factor activity"/>
    <property type="evidence" value="ECO:0007669"/>
    <property type="project" value="TreeGrafter"/>
</dbReference>
<keyword evidence="9" id="KW-1185">Reference proteome</keyword>
<evidence type="ECO:0000256" key="4">
    <source>
        <dbReference type="ARBA" id="ARBA00023163"/>
    </source>
</evidence>
<evidence type="ECO:0000313" key="8">
    <source>
        <dbReference type="EMBL" id="ODV84014.1"/>
    </source>
</evidence>
<gene>
    <name evidence="8" type="ORF">CANARDRAFT_191071</name>
</gene>
<feature type="domain" description="BHLH" evidence="7">
    <location>
        <begin position="14"/>
        <end position="66"/>
    </location>
</feature>
<dbReference type="Pfam" id="PF23181">
    <property type="entry name" value="bHLH_INO4"/>
    <property type="match status" value="1"/>
</dbReference>
<dbReference type="PANTHER" id="PTHR10328:SF3">
    <property type="entry name" value="PROTEIN MAX"/>
    <property type="match status" value="1"/>
</dbReference>
<dbReference type="GO" id="GO:0090575">
    <property type="term" value="C:RNA polymerase II transcription regulator complex"/>
    <property type="evidence" value="ECO:0007669"/>
    <property type="project" value="TreeGrafter"/>
</dbReference>
<feature type="region of interest" description="Disordered" evidence="6">
    <location>
        <begin position="1"/>
        <end position="28"/>
    </location>
</feature>
<dbReference type="InterPro" id="IPR011598">
    <property type="entry name" value="bHLH_dom"/>
</dbReference>
<evidence type="ECO:0000259" key="7">
    <source>
        <dbReference type="PROSITE" id="PS50888"/>
    </source>
</evidence>
<evidence type="ECO:0000313" key="9">
    <source>
        <dbReference type="Proteomes" id="UP000094801"/>
    </source>
</evidence>
<feature type="non-terminal residue" evidence="8">
    <location>
        <position position="1"/>
    </location>
</feature>
<dbReference type="EMBL" id="KV453859">
    <property type="protein sequence ID" value="ODV84014.1"/>
    <property type="molecule type" value="Genomic_DNA"/>
</dbReference>
<dbReference type="Gene3D" id="4.10.280.10">
    <property type="entry name" value="Helix-loop-helix DNA-binding domain"/>
    <property type="match status" value="1"/>
</dbReference>
<evidence type="ECO:0000256" key="2">
    <source>
        <dbReference type="ARBA" id="ARBA00023125"/>
    </source>
</evidence>
<keyword evidence="4" id="KW-0804">Transcription</keyword>
<protein>
    <recommendedName>
        <fullName evidence="7">BHLH domain-containing protein</fullName>
    </recommendedName>
</protein>
<dbReference type="GO" id="GO:0046983">
    <property type="term" value="F:protein dimerization activity"/>
    <property type="evidence" value="ECO:0007669"/>
    <property type="project" value="InterPro"/>
</dbReference>
<reference evidence="9" key="1">
    <citation type="submission" date="2016-04" db="EMBL/GenBank/DDBJ databases">
        <title>Comparative genomics of biotechnologically important yeasts.</title>
        <authorList>
            <consortium name="DOE Joint Genome Institute"/>
            <person name="Riley R."/>
            <person name="Haridas S."/>
            <person name="Wolfe K.H."/>
            <person name="Lopes M.R."/>
            <person name="Hittinger C.T."/>
            <person name="Goker M."/>
            <person name="Salamov A."/>
            <person name="Wisecaver J."/>
            <person name="Long T.M."/>
            <person name="Aerts A.L."/>
            <person name="Barry K."/>
            <person name="Choi C."/>
            <person name="Clum A."/>
            <person name="Coughlan A.Y."/>
            <person name="Deshpande S."/>
            <person name="Douglass A.P."/>
            <person name="Hanson S.J."/>
            <person name="Klenk H.-P."/>
            <person name="Labutti K."/>
            <person name="Lapidus A."/>
            <person name="Lindquist E."/>
            <person name="Lipzen A."/>
            <person name="Meier-Kolthoff J.P."/>
            <person name="Ohm R.A."/>
            <person name="Otillar R.P."/>
            <person name="Pangilinan J."/>
            <person name="Peng Y."/>
            <person name="Rokas A."/>
            <person name="Rosa C.A."/>
            <person name="Scheuner C."/>
            <person name="Sibirny A.A."/>
            <person name="Slot J.C."/>
            <person name="Stielow J.B."/>
            <person name="Sun H."/>
            <person name="Kurtzman C.P."/>
            <person name="Blackwell M."/>
            <person name="Grigoriev I.V."/>
            <person name="Jeffries T.W."/>
        </authorList>
    </citation>
    <scope>NUCLEOTIDE SEQUENCE [LARGE SCALE GENOMIC DNA]</scope>
    <source>
        <strain evidence="9">NRRL YB-2248</strain>
    </source>
</reference>
<evidence type="ECO:0000256" key="3">
    <source>
        <dbReference type="ARBA" id="ARBA00023159"/>
    </source>
</evidence>
<feature type="non-terminal residue" evidence="8">
    <location>
        <position position="88"/>
    </location>
</feature>
<dbReference type="AlphaFoldDB" id="A0A1E4SX08"/>
<dbReference type="InterPro" id="IPR057072">
    <property type="entry name" value="bHLH_INO4"/>
</dbReference>
<keyword evidence="3" id="KW-0010">Activator</keyword>